<proteinExistence type="predicted"/>
<gene>
    <name evidence="1" type="ORF">EVG20_g7532</name>
</gene>
<protein>
    <submittedName>
        <fullName evidence="1">Uncharacterized protein</fullName>
    </submittedName>
</protein>
<organism evidence="1 2">
    <name type="scientific">Dentipellis fragilis</name>
    <dbReference type="NCBI Taxonomy" id="205917"/>
    <lineage>
        <taxon>Eukaryota</taxon>
        <taxon>Fungi</taxon>
        <taxon>Dikarya</taxon>
        <taxon>Basidiomycota</taxon>
        <taxon>Agaricomycotina</taxon>
        <taxon>Agaricomycetes</taxon>
        <taxon>Russulales</taxon>
        <taxon>Hericiaceae</taxon>
        <taxon>Dentipellis</taxon>
    </lineage>
</organism>
<reference evidence="1 2" key="1">
    <citation type="submission" date="2019-02" db="EMBL/GenBank/DDBJ databases">
        <title>Genome sequencing of the rare red list fungi Dentipellis fragilis.</title>
        <authorList>
            <person name="Buettner E."/>
            <person name="Kellner H."/>
        </authorList>
    </citation>
    <scope>NUCLEOTIDE SEQUENCE [LARGE SCALE GENOMIC DNA]</scope>
    <source>
        <strain evidence="1 2">DSM 105465</strain>
    </source>
</reference>
<comment type="caution">
    <text evidence="1">The sequence shown here is derived from an EMBL/GenBank/DDBJ whole genome shotgun (WGS) entry which is preliminary data.</text>
</comment>
<evidence type="ECO:0000313" key="1">
    <source>
        <dbReference type="EMBL" id="TFY60135.1"/>
    </source>
</evidence>
<dbReference type="Proteomes" id="UP000298327">
    <property type="component" value="Unassembled WGS sequence"/>
</dbReference>
<evidence type="ECO:0000313" key="2">
    <source>
        <dbReference type="Proteomes" id="UP000298327"/>
    </source>
</evidence>
<name>A0A4Y9YCR8_9AGAM</name>
<keyword evidence="2" id="KW-1185">Reference proteome</keyword>
<accession>A0A4Y9YCR8</accession>
<sequence>MTGIEPAMGVAVHFTDIVAGAMYQSVVRRLPGHQLKAGNTYMKQTLDLAEQNREILPPHVFKELSAHYRSAQDAREKYSRKGNFLRSWGASRIYKAEAKAALKLAELESSKARAHQLFAEQVGDQFVRIAADESTEILTNEEMDDIRSKVVESTLDLTLAIRNVSLSLSHFSYANVIAAEGKVSVEVSAIAADTAKLVCQALGDPNNASIIPTAKRREEADNGGTLESITE</sequence>
<dbReference type="EMBL" id="SEOQ01000580">
    <property type="protein sequence ID" value="TFY60135.1"/>
    <property type="molecule type" value="Genomic_DNA"/>
</dbReference>
<dbReference type="AlphaFoldDB" id="A0A4Y9YCR8"/>